<dbReference type="PROSITE" id="PS51257">
    <property type="entry name" value="PROKAR_LIPOPROTEIN"/>
    <property type="match status" value="1"/>
</dbReference>
<proteinExistence type="predicted"/>
<organism evidence="1 2">
    <name type="scientific">Enhygromyxa salina</name>
    <dbReference type="NCBI Taxonomy" id="215803"/>
    <lineage>
        <taxon>Bacteria</taxon>
        <taxon>Pseudomonadati</taxon>
        <taxon>Myxococcota</taxon>
        <taxon>Polyangia</taxon>
        <taxon>Nannocystales</taxon>
        <taxon>Nannocystaceae</taxon>
        <taxon>Enhygromyxa</taxon>
    </lineage>
</organism>
<reference evidence="1 2" key="1">
    <citation type="submission" date="2018-03" db="EMBL/GenBank/DDBJ databases">
        <title>Draft Genome Sequences of the Obligatory Marine Myxobacteria Enhygromyxa salina SWB007.</title>
        <authorList>
            <person name="Poehlein A."/>
            <person name="Moghaddam J.A."/>
            <person name="Harms H."/>
            <person name="Alanjari M."/>
            <person name="Koenig G.M."/>
            <person name="Daniel R."/>
            <person name="Schaeberle T.F."/>
        </authorList>
    </citation>
    <scope>NUCLEOTIDE SEQUENCE [LARGE SCALE GENOMIC DNA]</scope>
    <source>
        <strain evidence="1 2">SWB007</strain>
    </source>
</reference>
<dbReference type="Proteomes" id="UP000238823">
    <property type="component" value="Unassembled WGS sequence"/>
</dbReference>
<protein>
    <recommendedName>
        <fullName evidence="3">Lipoprotein</fullName>
    </recommendedName>
</protein>
<comment type="caution">
    <text evidence="1">The sequence shown here is derived from an EMBL/GenBank/DDBJ whole genome shotgun (WGS) entry which is preliminary data.</text>
</comment>
<evidence type="ECO:0008006" key="3">
    <source>
        <dbReference type="Google" id="ProtNLM"/>
    </source>
</evidence>
<dbReference type="EMBL" id="PVNL01000059">
    <property type="protein sequence ID" value="PRQ07089.1"/>
    <property type="molecule type" value="Genomic_DNA"/>
</dbReference>
<accession>A0A2S9YPV6</accession>
<gene>
    <name evidence="1" type="ORF">ENSA7_32280</name>
</gene>
<evidence type="ECO:0000313" key="1">
    <source>
        <dbReference type="EMBL" id="PRQ07089.1"/>
    </source>
</evidence>
<evidence type="ECO:0000313" key="2">
    <source>
        <dbReference type="Proteomes" id="UP000238823"/>
    </source>
</evidence>
<dbReference type="AlphaFoldDB" id="A0A2S9YPV6"/>
<name>A0A2S9YPV6_9BACT</name>
<sequence>MRLGYHVPMPHSSARSRSALTLALFGSLTGLGCQHTSSGPDAGSSDTDKGEPRMCTSMGCADLAEITTQLTAAGGALGSHAFAIEVDGEAKTCTVEFTSETEAAYGKCSDGVELRFGPAMQGREMTMDGAVGYTEDPIPGQFQWQLSFHGQPAKVHVVHTHADQTIVDASAAFVYTEHRPNGAGCEPVCKSAAIEWTGP</sequence>